<comment type="caution">
    <text evidence="1">The sequence shown here is derived from an EMBL/GenBank/DDBJ whole genome shotgun (WGS) entry which is preliminary data.</text>
</comment>
<gene>
    <name evidence="1" type="ORF">PIB30_047520</name>
</gene>
<keyword evidence="2" id="KW-1185">Reference proteome</keyword>
<accession>A0ABU6XFJ8</accession>
<dbReference type="Proteomes" id="UP001341840">
    <property type="component" value="Unassembled WGS sequence"/>
</dbReference>
<reference evidence="1 2" key="1">
    <citation type="journal article" date="2023" name="Plants (Basel)">
        <title>Bridging the Gap: Combining Genomics and Transcriptomics Approaches to Understand Stylosanthes scabra, an Orphan Legume from the Brazilian Caatinga.</title>
        <authorList>
            <person name="Ferreira-Neto J.R.C."/>
            <person name="da Silva M.D."/>
            <person name="Binneck E."/>
            <person name="de Melo N.F."/>
            <person name="da Silva R.H."/>
            <person name="de Melo A.L.T.M."/>
            <person name="Pandolfi V."/>
            <person name="Bustamante F.O."/>
            <person name="Brasileiro-Vidal A.C."/>
            <person name="Benko-Iseppon A.M."/>
        </authorList>
    </citation>
    <scope>NUCLEOTIDE SEQUENCE [LARGE SCALE GENOMIC DNA]</scope>
    <source>
        <tissue evidence="1">Leaves</tissue>
    </source>
</reference>
<proteinExistence type="predicted"/>
<sequence length="109" mass="12448">MSFLPALQLLITYQDGWTSKTKKGLKEHDLEQGYGKSTSDFGAKSRKGIIEDLDTNARGIEVAMDTWKAIEGPSKYVTVSNSYPMWHKGIGRLCLYIEDEFFVSMEFYH</sequence>
<name>A0ABU6XFJ8_9FABA</name>
<protein>
    <submittedName>
        <fullName evidence="1">Uncharacterized protein</fullName>
    </submittedName>
</protein>
<evidence type="ECO:0000313" key="1">
    <source>
        <dbReference type="EMBL" id="MED6196437.1"/>
    </source>
</evidence>
<dbReference type="EMBL" id="JASCZI010211753">
    <property type="protein sequence ID" value="MED6196437.1"/>
    <property type="molecule type" value="Genomic_DNA"/>
</dbReference>
<organism evidence="1 2">
    <name type="scientific">Stylosanthes scabra</name>
    <dbReference type="NCBI Taxonomy" id="79078"/>
    <lineage>
        <taxon>Eukaryota</taxon>
        <taxon>Viridiplantae</taxon>
        <taxon>Streptophyta</taxon>
        <taxon>Embryophyta</taxon>
        <taxon>Tracheophyta</taxon>
        <taxon>Spermatophyta</taxon>
        <taxon>Magnoliopsida</taxon>
        <taxon>eudicotyledons</taxon>
        <taxon>Gunneridae</taxon>
        <taxon>Pentapetalae</taxon>
        <taxon>rosids</taxon>
        <taxon>fabids</taxon>
        <taxon>Fabales</taxon>
        <taxon>Fabaceae</taxon>
        <taxon>Papilionoideae</taxon>
        <taxon>50 kb inversion clade</taxon>
        <taxon>dalbergioids sensu lato</taxon>
        <taxon>Dalbergieae</taxon>
        <taxon>Pterocarpus clade</taxon>
        <taxon>Stylosanthes</taxon>
    </lineage>
</organism>
<evidence type="ECO:0000313" key="2">
    <source>
        <dbReference type="Proteomes" id="UP001341840"/>
    </source>
</evidence>